<dbReference type="InterPro" id="IPR050482">
    <property type="entry name" value="Sensor_HK_TwoCompSys"/>
</dbReference>
<dbReference type="RefSeq" id="WP_285996997.1">
    <property type="nucleotide sequence ID" value="NZ_CP127295.1"/>
</dbReference>
<dbReference type="SMART" id="SM00065">
    <property type="entry name" value="GAF"/>
    <property type="match status" value="1"/>
</dbReference>
<dbReference type="Gene3D" id="3.30.450.20">
    <property type="entry name" value="PAS domain"/>
    <property type="match status" value="1"/>
</dbReference>
<feature type="domain" description="GAF" evidence="4">
    <location>
        <begin position="182"/>
        <end position="335"/>
    </location>
</feature>
<dbReference type="Gene3D" id="3.30.450.40">
    <property type="match status" value="1"/>
</dbReference>
<evidence type="ECO:0000256" key="1">
    <source>
        <dbReference type="ARBA" id="ARBA00022679"/>
    </source>
</evidence>
<keyword evidence="1" id="KW-0808">Transferase</keyword>
<sequence>MAQQVDFGAVFLAGPSPTAVLSPEFVFLAVNDAYLAVAGRDRDDLIGQYVFAAFPDNPENPSGARALRASLERVLETRQRHAMALQRYDVAVADRPGVVEQRYWSTVNAPVLDEAGSVRWILHRVEEVTGFLQQLPPAEAPTVEERSAMQAEVFARSWELQQANQQLAAAADVATAVLADAPAEAVLELIAVRARDIAGVDQTLVLVPDESGEYLVTAASAGAQADAYRSLRLPLRGTTGSGPEPVSVQVFRTGRSVISEDAAPAARQAGLGAEVTVGAALGVPLGPAGAVRGVLAVVNAPGRAITATSVVRSLELFAAQAAIVLELAERRRDAVLLSVLDDRERIARELNTAVIGRLSAIGTGLTAALNVSQREDFARRVREAVKAVDQVVRQLTSAVFAIHAEPTRERALHRRIQDLVDAAAETLGVATTSQLDSRLDTALGGPAREQLMAVLDEALSAVARRSGAGHVTVTVELRPEPGPGQLFARVEDDGEPAPPGTTDAGLHELAARAVEQGGSLTLAGRPAGGTVVTWQVPLAEGAVPGSVR</sequence>
<keyword evidence="3" id="KW-0902">Two-component regulatory system</keyword>
<dbReference type="InterPro" id="IPR036890">
    <property type="entry name" value="HATPase_C_sf"/>
</dbReference>
<dbReference type="InterPro" id="IPR013656">
    <property type="entry name" value="PAS_4"/>
</dbReference>
<dbReference type="SUPFAM" id="SSF55874">
    <property type="entry name" value="ATPase domain of HSP90 chaperone/DNA topoisomerase II/histidine kinase"/>
    <property type="match status" value="1"/>
</dbReference>
<dbReference type="SUPFAM" id="SSF55781">
    <property type="entry name" value="GAF domain-like"/>
    <property type="match status" value="1"/>
</dbReference>
<evidence type="ECO:0000259" key="4">
    <source>
        <dbReference type="SMART" id="SM00065"/>
    </source>
</evidence>
<dbReference type="InterPro" id="IPR003018">
    <property type="entry name" value="GAF"/>
</dbReference>
<accession>A0A9Y2JN66</accession>
<dbReference type="PANTHER" id="PTHR24421:SF61">
    <property type="entry name" value="OXYGEN SENSOR HISTIDINE KINASE NREB"/>
    <property type="match status" value="1"/>
</dbReference>
<dbReference type="GO" id="GO:0016301">
    <property type="term" value="F:kinase activity"/>
    <property type="evidence" value="ECO:0007669"/>
    <property type="project" value="UniProtKB-KW"/>
</dbReference>
<dbReference type="Gene3D" id="1.20.5.1930">
    <property type="match status" value="1"/>
</dbReference>
<dbReference type="Proteomes" id="UP001239397">
    <property type="component" value="Chromosome"/>
</dbReference>
<evidence type="ECO:0000313" key="5">
    <source>
        <dbReference type="EMBL" id="WIY00531.1"/>
    </source>
</evidence>
<proteinExistence type="predicted"/>
<dbReference type="Gene3D" id="3.30.565.10">
    <property type="entry name" value="Histidine kinase-like ATPase, C-terminal domain"/>
    <property type="match status" value="1"/>
</dbReference>
<dbReference type="SUPFAM" id="SSF55785">
    <property type="entry name" value="PYP-like sensor domain (PAS domain)"/>
    <property type="match status" value="1"/>
</dbReference>
<dbReference type="KEGG" id="amog:QRX60_41810"/>
<evidence type="ECO:0000256" key="3">
    <source>
        <dbReference type="ARBA" id="ARBA00023012"/>
    </source>
</evidence>
<dbReference type="AlphaFoldDB" id="A0A9Y2JN66"/>
<dbReference type="Pfam" id="PF13185">
    <property type="entry name" value="GAF_2"/>
    <property type="match status" value="1"/>
</dbReference>
<reference evidence="5 6" key="1">
    <citation type="submission" date="2023-06" db="EMBL/GenBank/DDBJ databases">
        <authorList>
            <person name="Oyuntsetseg B."/>
            <person name="Kim S.B."/>
        </authorList>
    </citation>
    <scope>NUCLEOTIDE SEQUENCE [LARGE SCALE GENOMIC DNA]</scope>
    <source>
        <strain evidence="5 6">4-36</strain>
    </source>
</reference>
<dbReference type="EMBL" id="CP127295">
    <property type="protein sequence ID" value="WIY00531.1"/>
    <property type="molecule type" value="Genomic_DNA"/>
</dbReference>
<dbReference type="GO" id="GO:0000160">
    <property type="term" value="P:phosphorelay signal transduction system"/>
    <property type="evidence" value="ECO:0007669"/>
    <property type="project" value="UniProtKB-KW"/>
</dbReference>
<dbReference type="Pfam" id="PF08448">
    <property type="entry name" value="PAS_4"/>
    <property type="match status" value="1"/>
</dbReference>
<gene>
    <name evidence="5" type="ORF">QRX60_41810</name>
</gene>
<keyword evidence="6" id="KW-1185">Reference proteome</keyword>
<protein>
    <submittedName>
        <fullName evidence="5">PAS domain-containing protein</fullName>
    </submittedName>
</protein>
<dbReference type="InterPro" id="IPR029016">
    <property type="entry name" value="GAF-like_dom_sf"/>
</dbReference>
<keyword evidence="2" id="KW-0418">Kinase</keyword>
<name>A0A9Y2JN66_9PSEU</name>
<organism evidence="5 6">
    <name type="scientific">Amycolatopsis mongoliensis</name>
    <dbReference type="NCBI Taxonomy" id="715475"/>
    <lineage>
        <taxon>Bacteria</taxon>
        <taxon>Bacillati</taxon>
        <taxon>Actinomycetota</taxon>
        <taxon>Actinomycetes</taxon>
        <taxon>Pseudonocardiales</taxon>
        <taxon>Pseudonocardiaceae</taxon>
        <taxon>Amycolatopsis</taxon>
    </lineage>
</organism>
<evidence type="ECO:0000256" key="2">
    <source>
        <dbReference type="ARBA" id="ARBA00022777"/>
    </source>
</evidence>
<evidence type="ECO:0000313" key="6">
    <source>
        <dbReference type="Proteomes" id="UP001239397"/>
    </source>
</evidence>
<dbReference type="PANTHER" id="PTHR24421">
    <property type="entry name" value="NITRATE/NITRITE SENSOR PROTEIN NARX-RELATED"/>
    <property type="match status" value="1"/>
</dbReference>
<dbReference type="InterPro" id="IPR035965">
    <property type="entry name" value="PAS-like_dom_sf"/>
</dbReference>